<dbReference type="EMBL" id="MFVK01000040">
    <property type="protein sequence ID" value="OGI98154.1"/>
    <property type="molecule type" value="Genomic_DNA"/>
</dbReference>
<evidence type="ECO:0000313" key="2">
    <source>
        <dbReference type="Proteomes" id="UP000176479"/>
    </source>
</evidence>
<accession>A0A1F6XVL4</accession>
<reference evidence="1 2" key="1">
    <citation type="journal article" date="2016" name="Nat. Commun.">
        <title>Thousands of microbial genomes shed light on interconnected biogeochemical processes in an aquifer system.</title>
        <authorList>
            <person name="Anantharaman K."/>
            <person name="Brown C.T."/>
            <person name="Hug L.A."/>
            <person name="Sharon I."/>
            <person name="Castelle C.J."/>
            <person name="Probst A.J."/>
            <person name="Thomas B.C."/>
            <person name="Singh A."/>
            <person name="Wilkins M.J."/>
            <person name="Karaoz U."/>
            <person name="Brodie E.L."/>
            <person name="Williams K.H."/>
            <person name="Hubbard S.S."/>
            <person name="Banfield J.F."/>
        </authorList>
    </citation>
    <scope>NUCLEOTIDE SEQUENCE [LARGE SCALE GENOMIC DNA]</scope>
</reference>
<evidence type="ECO:0000313" key="1">
    <source>
        <dbReference type="EMBL" id="OGI98154.1"/>
    </source>
</evidence>
<name>A0A1F6XVL4_9BACT</name>
<proteinExistence type="predicted"/>
<dbReference type="Proteomes" id="UP000176479">
    <property type="component" value="Unassembled WGS sequence"/>
</dbReference>
<dbReference type="AlphaFoldDB" id="A0A1F6XVL4"/>
<sequence>MENQESKQEKNPMEMLADKLDVLQAEKNDRRGVSCVRTLIMYLRRGDIDSARAVCMNEGDKIRSYPDIKQILEEELINEKF</sequence>
<comment type="caution">
    <text evidence="1">The sequence shown here is derived from an EMBL/GenBank/DDBJ whole genome shotgun (WGS) entry which is preliminary data.</text>
</comment>
<gene>
    <name evidence="1" type="ORF">A3H53_03245</name>
</gene>
<organism evidence="1 2">
    <name type="scientific">Candidatus Nomurabacteria bacterium RIFCSPLOWO2_02_FULL_40_10</name>
    <dbReference type="NCBI Taxonomy" id="1801786"/>
    <lineage>
        <taxon>Bacteria</taxon>
        <taxon>Candidatus Nomuraibacteriota</taxon>
    </lineage>
</organism>
<protein>
    <submittedName>
        <fullName evidence="1">Uncharacterized protein</fullName>
    </submittedName>
</protein>